<dbReference type="GO" id="GO:0032259">
    <property type="term" value="P:methylation"/>
    <property type="evidence" value="ECO:0007669"/>
    <property type="project" value="UniProtKB-KW"/>
</dbReference>
<dbReference type="InterPro" id="IPR029063">
    <property type="entry name" value="SAM-dependent_MTases_sf"/>
</dbReference>
<evidence type="ECO:0000256" key="2">
    <source>
        <dbReference type="ARBA" id="ARBA00012190"/>
    </source>
</evidence>
<keyword evidence="15" id="KW-1185">Reference proteome</keyword>
<organism evidence="14 15">
    <name type="scientific">Wickerhamomyces pijperi</name>
    <name type="common">Yeast</name>
    <name type="synonym">Pichia pijperi</name>
    <dbReference type="NCBI Taxonomy" id="599730"/>
    <lineage>
        <taxon>Eukaryota</taxon>
        <taxon>Fungi</taxon>
        <taxon>Dikarya</taxon>
        <taxon>Ascomycota</taxon>
        <taxon>Saccharomycotina</taxon>
        <taxon>Saccharomycetes</taxon>
        <taxon>Phaffomycetales</taxon>
        <taxon>Wickerhamomycetaceae</taxon>
        <taxon>Wickerhamomyces</taxon>
    </lineage>
</organism>
<name>A0A9P8Q9U2_WICPI</name>
<dbReference type="Pfam" id="PF08123">
    <property type="entry name" value="DOT1"/>
    <property type="match status" value="1"/>
</dbReference>
<evidence type="ECO:0000256" key="10">
    <source>
        <dbReference type="ARBA" id="ARBA00047770"/>
    </source>
</evidence>
<dbReference type="Gene3D" id="3.40.50.150">
    <property type="entry name" value="Vaccinia Virus protein VP39"/>
    <property type="match status" value="1"/>
</dbReference>
<evidence type="ECO:0000256" key="3">
    <source>
        <dbReference type="ARBA" id="ARBA00020987"/>
    </source>
</evidence>
<gene>
    <name evidence="14" type="ORF">WICPIJ_003499</name>
</gene>
<accession>A0A9P8Q9U2</accession>
<dbReference type="GO" id="GO:0140956">
    <property type="term" value="F:histone H3K79 trimethyltransferase activity"/>
    <property type="evidence" value="ECO:0007669"/>
    <property type="project" value="UniProtKB-EC"/>
</dbReference>
<evidence type="ECO:0000256" key="11">
    <source>
        <dbReference type="RuleBase" id="RU271113"/>
    </source>
</evidence>
<dbReference type="EMBL" id="JAEUBG010001928">
    <property type="protein sequence ID" value="KAH3685529.1"/>
    <property type="molecule type" value="Genomic_DNA"/>
</dbReference>
<dbReference type="PROSITE" id="PS51569">
    <property type="entry name" value="DOT1"/>
    <property type="match status" value="1"/>
</dbReference>
<evidence type="ECO:0000313" key="15">
    <source>
        <dbReference type="Proteomes" id="UP000774326"/>
    </source>
</evidence>
<feature type="compositionally biased region" description="Basic and acidic residues" evidence="12">
    <location>
        <begin position="1"/>
        <end position="12"/>
    </location>
</feature>
<keyword evidence="6 11" id="KW-0949">S-adenosyl-L-methionine</keyword>
<dbReference type="PANTHER" id="PTHR21451:SF0">
    <property type="entry name" value="HISTONE-LYSINE N-METHYLTRANSFERASE, H3 LYSINE-79 SPECIFIC"/>
    <property type="match status" value="1"/>
</dbReference>
<dbReference type="OrthoDB" id="443402at2759"/>
<dbReference type="PANTHER" id="PTHR21451">
    <property type="entry name" value="HISTONE H3 METHYLTRANSFERASE"/>
    <property type="match status" value="1"/>
</dbReference>
<comment type="miscellaneous">
    <text evidence="11">In contrast to other lysine histone methyltransferases, it does not contain a SET domain, suggesting the existence of another mechanism for methylation of lysine residues of histones.</text>
</comment>
<dbReference type="GO" id="GO:0006281">
    <property type="term" value="P:DNA repair"/>
    <property type="evidence" value="ECO:0007669"/>
    <property type="project" value="TreeGrafter"/>
</dbReference>
<evidence type="ECO:0000256" key="4">
    <source>
        <dbReference type="ARBA" id="ARBA00022603"/>
    </source>
</evidence>
<dbReference type="Proteomes" id="UP000774326">
    <property type="component" value="Unassembled WGS sequence"/>
</dbReference>
<feature type="domain" description="DOT1" evidence="13">
    <location>
        <begin position="1"/>
        <end position="285"/>
    </location>
</feature>
<evidence type="ECO:0000313" key="14">
    <source>
        <dbReference type="EMBL" id="KAH3685529.1"/>
    </source>
</evidence>
<sequence>MKRISHGIDHEPSTSSKRFRRAPLTPIRPTDTTVLQRKPVYSESLIAKLNSNAYLTPNQILAKARYEEHYQELISDWKSKYFSSQRSDKTYGEFTPIFVDLIYCLESFKPQTHVIDIGSGSGNICIYSSLVYGYESTGFESVPQLSTKASSFRNSFSNNQLFQHLPTQFVNKDASHLYEYKHIFKKSSIVFFNNKKIEASIQSKIVENFFYLPTNAIIISTEPVIPLSLHVSDNSNSRLEEFFLKCKQVELPYPPGAVDWSSKKGTYYRTEIMSRRLKEYTIRKSGRTTNKQK</sequence>
<evidence type="ECO:0000259" key="13">
    <source>
        <dbReference type="PROSITE" id="PS51569"/>
    </source>
</evidence>
<dbReference type="GO" id="GO:0000077">
    <property type="term" value="P:DNA damage checkpoint signaling"/>
    <property type="evidence" value="ECO:0007669"/>
    <property type="project" value="TreeGrafter"/>
</dbReference>
<dbReference type="EC" id="2.1.1.360" evidence="2 11"/>
<evidence type="ECO:0000256" key="5">
    <source>
        <dbReference type="ARBA" id="ARBA00022679"/>
    </source>
</evidence>
<comment type="subcellular location">
    <subcellularLocation>
        <location evidence="1 11">Nucleus</location>
    </subcellularLocation>
</comment>
<comment type="function">
    <text evidence="11">Histone methyltransferase that specifically trimethylates histone H3 to form H3K79me3. This methylation is required for telomere silencing and for the pachytene checkpoint during the meiotic cell cycle by allowing the recruitment of RAD9 to double strand breaks. Nucleosomes are preferred as substrate compared to free histone.</text>
</comment>
<proteinExistence type="inferred from homology"/>
<reference evidence="14" key="1">
    <citation type="journal article" date="2021" name="Open Biol.">
        <title>Shared evolutionary footprints suggest mitochondrial oxidative damage underlies multiple complex I losses in fungi.</title>
        <authorList>
            <person name="Schikora-Tamarit M.A."/>
            <person name="Marcet-Houben M."/>
            <person name="Nosek J."/>
            <person name="Gabaldon T."/>
        </authorList>
    </citation>
    <scope>NUCLEOTIDE SEQUENCE</scope>
    <source>
        <strain evidence="14">CBS2887</strain>
    </source>
</reference>
<protein>
    <recommendedName>
        <fullName evidence="3 11">Histone-lysine N-methyltransferase, H3 lysine-79 specific</fullName>
        <ecNumber evidence="2 11">2.1.1.360</ecNumber>
    </recommendedName>
    <alternativeName>
        <fullName evidence="9 11">Histone H3-K79 methyltransferase</fullName>
    </alternativeName>
</protein>
<evidence type="ECO:0000256" key="12">
    <source>
        <dbReference type="SAM" id="MobiDB-lite"/>
    </source>
</evidence>
<evidence type="ECO:0000256" key="1">
    <source>
        <dbReference type="ARBA" id="ARBA00004123"/>
    </source>
</evidence>
<keyword evidence="7 11" id="KW-0156">Chromatin regulator</keyword>
<dbReference type="AlphaFoldDB" id="A0A9P8Q9U2"/>
<dbReference type="InterPro" id="IPR030445">
    <property type="entry name" value="H3-K79_meTrfase"/>
</dbReference>
<comment type="activity regulation">
    <text evidence="11">Ubiquitination of histone H2B to form H2BK123ub1 is required for efficient DOT1 methyltransferase activity on histone H3.</text>
</comment>
<reference evidence="14" key="2">
    <citation type="submission" date="2021-01" db="EMBL/GenBank/DDBJ databases">
        <authorList>
            <person name="Schikora-Tamarit M.A."/>
        </authorList>
    </citation>
    <scope>NUCLEOTIDE SEQUENCE</scope>
    <source>
        <strain evidence="14">CBS2887</strain>
    </source>
</reference>
<keyword evidence="4 11" id="KW-0489">Methyltransferase</keyword>
<dbReference type="GO" id="GO:0005634">
    <property type="term" value="C:nucleus"/>
    <property type="evidence" value="ECO:0007669"/>
    <property type="project" value="UniProtKB-SubCell"/>
</dbReference>
<keyword evidence="8 11" id="KW-0539">Nucleus</keyword>
<keyword evidence="5 11" id="KW-0808">Transferase</keyword>
<evidence type="ECO:0000256" key="6">
    <source>
        <dbReference type="ARBA" id="ARBA00022691"/>
    </source>
</evidence>
<feature type="region of interest" description="Disordered" evidence="12">
    <location>
        <begin position="1"/>
        <end position="23"/>
    </location>
</feature>
<comment type="catalytic activity">
    <reaction evidence="10 11">
        <text>L-lysyl(79)-[histone H3] + 3 S-adenosyl-L-methionine = N(6),N(6),N(6)-trimethyl-L-lysyl(79)-[histone H3] + 3 S-adenosyl-L-homocysteine + 3 H(+)</text>
        <dbReference type="Rhea" id="RHEA:60328"/>
        <dbReference type="Rhea" id="RHEA-COMP:15549"/>
        <dbReference type="Rhea" id="RHEA-COMP:15552"/>
        <dbReference type="ChEBI" id="CHEBI:15378"/>
        <dbReference type="ChEBI" id="CHEBI:29969"/>
        <dbReference type="ChEBI" id="CHEBI:57856"/>
        <dbReference type="ChEBI" id="CHEBI:59789"/>
        <dbReference type="ChEBI" id="CHEBI:61961"/>
        <dbReference type="EC" id="2.1.1.360"/>
    </reaction>
</comment>
<comment type="similarity">
    <text evidence="11">Belongs to the class I-like SAM-binding methyltransferase superfamily. DOT1 family.</text>
</comment>
<evidence type="ECO:0000256" key="8">
    <source>
        <dbReference type="ARBA" id="ARBA00023242"/>
    </source>
</evidence>
<comment type="caution">
    <text evidence="14">The sequence shown here is derived from an EMBL/GenBank/DDBJ whole genome shotgun (WGS) entry which is preliminary data.</text>
</comment>
<dbReference type="SUPFAM" id="SSF53335">
    <property type="entry name" value="S-adenosyl-L-methionine-dependent methyltransferases"/>
    <property type="match status" value="1"/>
</dbReference>
<evidence type="ECO:0000256" key="9">
    <source>
        <dbReference type="ARBA" id="ARBA00029821"/>
    </source>
</evidence>
<evidence type="ECO:0000256" key="7">
    <source>
        <dbReference type="ARBA" id="ARBA00022853"/>
    </source>
</evidence>
<dbReference type="InterPro" id="IPR025789">
    <property type="entry name" value="DOT1_dom"/>
</dbReference>